<dbReference type="RefSeq" id="WP_096333687.1">
    <property type="nucleotide sequence ID" value="NZ_FOMX01000003.1"/>
</dbReference>
<gene>
    <name evidence="1" type="ORF">SAMN02745121_00843</name>
</gene>
<reference evidence="2" key="1">
    <citation type="submission" date="2016-10" db="EMBL/GenBank/DDBJ databases">
        <authorList>
            <person name="Varghese N."/>
            <person name="Submissions S."/>
        </authorList>
    </citation>
    <scope>NUCLEOTIDE SEQUENCE [LARGE SCALE GENOMIC DNA]</scope>
    <source>
        <strain evidence="2">ATCC 25963</strain>
    </source>
</reference>
<dbReference type="Gene3D" id="3.40.50.1820">
    <property type="entry name" value="alpha/beta hydrolase"/>
    <property type="match status" value="1"/>
</dbReference>
<evidence type="ECO:0000313" key="2">
    <source>
        <dbReference type="Proteomes" id="UP000199400"/>
    </source>
</evidence>
<dbReference type="InterPro" id="IPR029058">
    <property type="entry name" value="AB_hydrolase_fold"/>
</dbReference>
<dbReference type="InterPro" id="IPR050583">
    <property type="entry name" value="Mycobacterial_A85_antigen"/>
</dbReference>
<dbReference type="Pfam" id="PF00756">
    <property type="entry name" value="Esterase"/>
    <property type="match status" value="1"/>
</dbReference>
<dbReference type="InterPro" id="IPR000801">
    <property type="entry name" value="Esterase-like"/>
</dbReference>
<dbReference type="SUPFAM" id="SSF53474">
    <property type="entry name" value="alpha/beta-Hydrolases"/>
    <property type="match status" value="1"/>
</dbReference>
<sequence length="345" mass="37768">MPIHNYAQPRGTTITLEIDSPALAANVVGDPSSRAVAVYLPEGYDRGNERYPIFVDLAGYSSSGLKRLGWTGFGESMPQRLDRLIASGTMGPVIGVFPDCFTALGGNQYINSSALGRWEDFLAEDLPARLEREFRVKPGRAGRALFGHSSGGYGALVHGMRRADVWGAIGCHAGDCNFDLVYRPDFPKLLTALQRHGGVEGFLKAFAAAPKWGGGDHLPLMLLAMAATYDPDPSAFMGVRLPVDPHTCELDAEAWGRWLRWDPLRMVEAPEVQANLRRLHGLFIDAGSRDQFLAHFGARALVRRLAAHGIPHVYEEFPDDHSNTSYRLDVSLPYLWRALDGAGPG</sequence>
<name>A0A1I1U002_9BACT</name>
<organism evidence="1 2">
    <name type="scientific">Nannocystis exedens</name>
    <dbReference type="NCBI Taxonomy" id="54"/>
    <lineage>
        <taxon>Bacteria</taxon>
        <taxon>Pseudomonadati</taxon>
        <taxon>Myxococcota</taxon>
        <taxon>Polyangia</taxon>
        <taxon>Nannocystales</taxon>
        <taxon>Nannocystaceae</taxon>
        <taxon>Nannocystis</taxon>
    </lineage>
</organism>
<dbReference type="Proteomes" id="UP000199400">
    <property type="component" value="Unassembled WGS sequence"/>
</dbReference>
<dbReference type="EMBL" id="FOMX01000003">
    <property type="protein sequence ID" value="SFD63975.1"/>
    <property type="molecule type" value="Genomic_DNA"/>
</dbReference>
<dbReference type="AlphaFoldDB" id="A0A1I1U002"/>
<protein>
    <submittedName>
        <fullName evidence="1">Putative esterase</fullName>
    </submittedName>
</protein>
<dbReference type="STRING" id="54.SAMN02745121_00843"/>
<dbReference type="GO" id="GO:0016747">
    <property type="term" value="F:acyltransferase activity, transferring groups other than amino-acyl groups"/>
    <property type="evidence" value="ECO:0007669"/>
    <property type="project" value="TreeGrafter"/>
</dbReference>
<accession>A0A1I1U002</accession>
<dbReference type="PANTHER" id="PTHR48098:SF1">
    <property type="entry name" value="DIACYLGLYCEROL ACYLTRANSFERASE_MYCOLYLTRANSFERASE AG85A"/>
    <property type="match status" value="1"/>
</dbReference>
<keyword evidence="2" id="KW-1185">Reference proteome</keyword>
<dbReference type="OrthoDB" id="9803578at2"/>
<proteinExistence type="predicted"/>
<evidence type="ECO:0000313" key="1">
    <source>
        <dbReference type="EMBL" id="SFD63975.1"/>
    </source>
</evidence>
<dbReference type="PANTHER" id="PTHR48098">
    <property type="entry name" value="ENTEROCHELIN ESTERASE-RELATED"/>
    <property type="match status" value="1"/>
</dbReference>